<comment type="caution">
    <text evidence="1">The sequence shown here is derived from an EMBL/GenBank/DDBJ whole genome shotgun (WGS) entry which is preliminary data.</text>
</comment>
<evidence type="ECO:0000313" key="1">
    <source>
        <dbReference type="EMBL" id="KAK3868790.1"/>
    </source>
</evidence>
<protein>
    <submittedName>
        <fullName evidence="1">Uncharacterized protein</fullName>
    </submittedName>
</protein>
<sequence length="94" mass="10630">MCLNLKIAVAEELHQVEKADIIEKSDSPYKSPFVVEKKKDGGVRILWASLKNKRQRRENQETPAPSLDQNFTCSRCGRTSLSRIGLVSHMRACS</sequence>
<dbReference type="SUPFAM" id="SSF56672">
    <property type="entry name" value="DNA/RNA polymerases"/>
    <property type="match status" value="1"/>
</dbReference>
<dbReference type="Gene3D" id="3.10.10.10">
    <property type="entry name" value="HIV Type 1 Reverse Transcriptase, subunit A, domain 1"/>
    <property type="match status" value="1"/>
</dbReference>
<dbReference type="Proteomes" id="UP001286313">
    <property type="component" value="Unassembled WGS sequence"/>
</dbReference>
<reference evidence="1" key="1">
    <citation type="submission" date="2023-10" db="EMBL/GenBank/DDBJ databases">
        <title>Genome assemblies of two species of porcelain crab, Petrolisthes cinctipes and Petrolisthes manimaculis (Anomura: Porcellanidae).</title>
        <authorList>
            <person name="Angst P."/>
        </authorList>
    </citation>
    <scope>NUCLEOTIDE SEQUENCE</scope>
    <source>
        <strain evidence="1">PB745_01</strain>
        <tissue evidence="1">Gill</tissue>
    </source>
</reference>
<dbReference type="EMBL" id="JAWQEG010002943">
    <property type="protein sequence ID" value="KAK3868790.1"/>
    <property type="molecule type" value="Genomic_DNA"/>
</dbReference>
<accession>A0AAE1F8F4</accession>
<dbReference type="InterPro" id="IPR043502">
    <property type="entry name" value="DNA/RNA_pol_sf"/>
</dbReference>
<gene>
    <name evidence="1" type="ORF">Pcinc_025828</name>
</gene>
<name>A0AAE1F8F4_PETCI</name>
<keyword evidence="2" id="KW-1185">Reference proteome</keyword>
<proteinExistence type="predicted"/>
<dbReference type="GO" id="GO:0071897">
    <property type="term" value="P:DNA biosynthetic process"/>
    <property type="evidence" value="ECO:0007669"/>
    <property type="project" value="UniProtKB-ARBA"/>
</dbReference>
<evidence type="ECO:0000313" key="2">
    <source>
        <dbReference type="Proteomes" id="UP001286313"/>
    </source>
</evidence>
<dbReference type="AlphaFoldDB" id="A0AAE1F8F4"/>
<organism evidence="1 2">
    <name type="scientific">Petrolisthes cinctipes</name>
    <name type="common">Flat porcelain crab</name>
    <dbReference type="NCBI Taxonomy" id="88211"/>
    <lineage>
        <taxon>Eukaryota</taxon>
        <taxon>Metazoa</taxon>
        <taxon>Ecdysozoa</taxon>
        <taxon>Arthropoda</taxon>
        <taxon>Crustacea</taxon>
        <taxon>Multicrustacea</taxon>
        <taxon>Malacostraca</taxon>
        <taxon>Eumalacostraca</taxon>
        <taxon>Eucarida</taxon>
        <taxon>Decapoda</taxon>
        <taxon>Pleocyemata</taxon>
        <taxon>Anomura</taxon>
        <taxon>Galatheoidea</taxon>
        <taxon>Porcellanidae</taxon>
        <taxon>Petrolisthes</taxon>
    </lineage>
</organism>